<protein>
    <recommendedName>
        <fullName evidence="1">Aminoglycoside phosphotransferase domain-containing protein</fullName>
    </recommendedName>
</protein>
<dbReference type="EMBL" id="CP017717">
    <property type="protein sequence ID" value="AQZ63018.1"/>
    <property type="molecule type" value="Genomic_DNA"/>
</dbReference>
<sequence>MTAWQQRTWEQLPGPVQEAVQRYTGPLTSRDPVPATGTRSVVVLHLDGAASGPVILKAAPCEEDGGAAIAREQTIHVAHEHALPAPALRWRSQVANWRVSLFTHVPGRLAMLAPGGEDVMRVLNSQIFDLRVAVCREAVRRAEVALSPVRDDCLTLVDAAGDLDAGERDLLRRALLDFDVNTVEGEVIVHGDLTSRHILIAQDAEAGNPVTLVDWSGGMYGDPCVDITGFGLHLGERGHAPDYVEMLLLDRLPAWKAAPLATVDGLIAMRALTVTAPASPGCLFTPLEAGLAWLRYRHRLD</sequence>
<name>A0A1U9ZYI7_9ACTN</name>
<evidence type="ECO:0000313" key="3">
    <source>
        <dbReference type="Proteomes" id="UP000190797"/>
    </source>
</evidence>
<dbReference type="KEGG" id="noa:BKM31_17510"/>
<dbReference type="InterPro" id="IPR011009">
    <property type="entry name" value="Kinase-like_dom_sf"/>
</dbReference>
<dbReference type="RefSeq" id="WP_080039207.1">
    <property type="nucleotide sequence ID" value="NZ_CP017717.1"/>
</dbReference>
<dbReference type="AlphaFoldDB" id="A0A1U9ZYI7"/>
<feature type="domain" description="Aminoglycoside phosphotransferase" evidence="1">
    <location>
        <begin position="47"/>
        <end position="248"/>
    </location>
</feature>
<keyword evidence="3" id="KW-1185">Reference proteome</keyword>
<dbReference type="SUPFAM" id="SSF56112">
    <property type="entry name" value="Protein kinase-like (PK-like)"/>
    <property type="match status" value="1"/>
</dbReference>
<gene>
    <name evidence="2" type="ORF">BKM31_17510</name>
</gene>
<dbReference type="InterPro" id="IPR002575">
    <property type="entry name" value="Aminoglycoside_PTrfase"/>
</dbReference>
<evidence type="ECO:0000313" key="2">
    <source>
        <dbReference type="EMBL" id="AQZ63018.1"/>
    </source>
</evidence>
<dbReference type="Proteomes" id="UP000190797">
    <property type="component" value="Chromosome"/>
</dbReference>
<dbReference type="OrthoDB" id="9797603at2"/>
<dbReference type="Gene3D" id="3.90.1200.10">
    <property type="match status" value="1"/>
</dbReference>
<dbReference type="STRING" id="1909395.BKM31_17510"/>
<dbReference type="Pfam" id="PF01636">
    <property type="entry name" value="APH"/>
    <property type="match status" value="1"/>
</dbReference>
<organism evidence="2 3">
    <name type="scientific">[Actinomadura] parvosata subsp. kistnae</name>
    <dbReference type="NCBI Taxonomy" id="1909395"/>
    <lineage>
        <taxon>Bacteria</taxon>
        <taxon>Bacillati</taxon>
        <taxon>Actinomycetota</taxon>
        <taxon>Actinomycetes</taxon>
        <taxon>Streptosporangiales</taxon>
        <taxon>Streptosporangiaceae</taxon>
        <taxon>Nonomuraea</taxon>
    </lineage>
</organism>
<evidence type="ECO:0000259" key="1">
    <source>
        <dbReference type="Pfam" id="PF01636"/>
    </source>
</evidence>
<accession>A0A1U9ZYI7</accession>
<proteinExistence type="predicted"/>
<reference evidence="3" key="1">
    <citation type="journal article" date="2017" name="Med. Chem. Commun.">
        <title>Nonomuraea sp. ATCC 55076 harbours the largest actinomycete chromosome to date and the kistamicin biosynthetic gene cluster.</title>
        <authorList>
            <person name="Nazari B."/>
            <person name="Forneris C.C."/>
            <person name="Gibson M.I."/>
            <person name="Moon K."/>
            <person name="Schramma K.R."/>
            <person name="Seyedsayamdost M.R."/>
        </authorList>
    </citation>
    <scope>NUCLEOTIDE SEQUENCE [LARGE SCALE GENOMIC DNA]</scope>
    <source>
        <strain evidence="3">ATCC 55076</strain>
    </source>
</reference>